<gene>
    <name evidence="2" type="ORF">C5K18_12250</name>
</gene>
<sequence>MWNDIFTKLSIAILLAFSAYVHAETSAPIFFEDVGSIDSWFSIKYQKYENVKDEQYPEILIYYGVKGSGINRVDGWFFSCAKAGRTCSLILMADFGESRYFKHAKIAMNKNNLIIRTSDVEIAFKITK</sequence>
<feature type="chain" id="PRO_5015703898" evidence="1">
    <location>
        <begin position="24"/>
        <end position="128"/>
    </location>
</feature>
<proteinExistence type="predicted"/>
<evidence type="ECO:0000256" key="1">
    <source>
        <dbReference type="SAM" id="SignalP"/>
    </source>
</evidence>
<organism evidence="2 3">
    <name type="scientific">Shigella dysenteriae</name>
    <dbReference type="NCBI Taxonomy" id="622"/>
    <lineage>
        <taxon>Bacteria</taxon>
        <taxon>Pseudomonadati</taxon>
        <taxon>Pseudomonadota</taxon>
        <taxon>Gammaproteobacteria</taxon>
        <taxon>Enterobacterales</taxon>
        <taxon>Enterobacteriaceae</taxon>
        <taxon>Shigella</taxon>
    </lineage>
</organism>
<accession>A0A2S8DBS0</accession>
<dbReference type="Proteomes" id="UP000238186">
    <property type="component" value="Unassembled WGS sequence"/>
</dbReference>
<feature type="signal peptide" evidence="1">
    <location>
        <begin position="1"/>
        <end position="23"/>
    </location>
</feature>
<dbReference type="EMBL" id="PUGT01000176">
    <property type="protein sequence ID" value="PQN07273.1"/>
    <property type="molecule type" value="Genomic_DNA"/>
</dbReference>
<evidence type="ECO:0000313" key="3">
    <source>
        <dbReference type="Proteomes" id="UP000238186"/>
    </source>
</evidence>
<dbReference type="RefSeq" id="WP_000266987.1">
    <property type="nucleotide sequence ID" value="NZ_PUGV01000256.1"/>
</dbReference>
<dbReference type="AlphaFoldDB" id="A0A2S8DBS0"/>
<name>A0A2S8DBS0_SHIDY</name>
<evidence type="ECO:0000313" key="2">
    <source>
        <dbReference type="EMBL" id="PQN07273.1"/>
    </source>
</evidence>
<reference evidence="2 3" key="1">
    <citation type="submission" date="2018-02" db="EMBL/GenBank/DDBJ databases">
        <title>Distribution and characterization of Shiga toxin converting temperate phage carried by Shigella flexneri in Hispaniola.</title>
        <authorList>
            <person name="Fogolari M."/>
            <person name="Mavian C."/>
            <person name="Angeletti S."/>
            <person name="Salemi M."/>
            <person name="Lampel K.A."/>
            <person name="Maurelli A.T."/>
        </authorList>
    </citation>
    <scope>NUCLEOTIDE SEQUENCE [LARGE SCALE GENOMIC DNA]</scope>
    <source>
        <strain evidence="2 3">BS979</strain>
    </source>
</reference>
<comment type="caution">
    <text evidence="2">The sequence shown here is derived from an EMBL/GenBank/DDBJ whole genome shotgun (WGS) entry which is preliminary data.</text>
</comment>
<protein>
    <submittedName>
        <fullName evidence="2">Uncharacterized protein</fullName>
    </submittedName>
</protein>
<keyword evidence="1" id="KW-0732">Signal</keyword>